<evidence type="ECO:0000256" key="4">
    <source>
        <dbReference type="ARBA" id="ARBA00022692"/>
    </source>
</evidence>
<feature type="transmembrane region" description="Helical" evidence="7">
    <location>
        <begin position="115"/>
        <end position="133"/>
    </location>
</feature>
<dbReference type="InterPro" id="IPR006042">
    <property type="entry name" value="Xan_ur_permease"/>
</dbReference>
<evidence type="ECO:0000256" key="7">
    <source>
        <dbReference type="SAM" id="Phobius"/>
    </source>
</evidence>
<dbReference type="RefSeq" id="WP_075075382.1">
    <property type="nucleotide sequence ID" value="NZ_DF967973.1"/>
</dbReference>
<evidence type="ECO:0000256" key="3">
    <source>
        <dbReference type="ARBA" id="ARBA00022448"/>
    </source>
</evidence>
<dbReference type="PROSITE" id="PS01116">
    <property type="entry name" value="XANTH_URACIL_PERMASE"/>
    <property type="match status" value="1"/>
</dbReference>
<proteinExistence type="inferred from homology"/>
<dbReference type="GO" id="GO:0005886">
    <property type="term" value="C:plasma membrane"/>
    <property type="evidence" value="ECO:0007669"/>
    <property type="project" value="TreeGrafter"/>
</dbReference>
<keyword evidence="5 7" id="KW-1133">Transmembrane helix</keyword>
<accession>A0A0K8MXQ5</accession>
<dbReference type="Pfam" id="PF00860">
    <property type="entry name" value="Xan_ur_permease"/>
    <property type="match status" value="1"/>
</dbReference>
<feature type="transmembrane region" description="Helical" evidence="7">
    <location>
        <begin position="172"/>
        <end position="190"/>
    </location>
</feature>
<feature type="transmembrane region" description="Helical" evidence="7">
    <location>
        <begin position="428"/>
        <end position="448"/>
    </location>
</feature>
<reference evidence="8" key="1">
    <citation type="submission" date="2015-07" db="EMBL/GenBank/DDBJ databases">
        <title>Draft Genome Sequences of Anaerolinea thermolimosa IMO-1, Bellilinea caldifistulae GOMI-1, Leptolinea tardivitalis YMTK-2, Levilinea saccharolytica KIBI-1,Longilinea arvoryzae KOME-1, Previously Described as Members of the Anaerolineaceae (Chloroflexi).</title>
        <authorList>
            <person name="Sekiguchi Y."/>
            <person name="Ohashi A."/>
            <person name="Matsuura N."/>
            <person name="Tourlousse M.D."/>
        </authorList>
    </citation>
    <scope>NUCLEOTIDE SEQUENCE [LARGE SCALE GENOMIC DNA]</scope>
    <source>
        <strain evidence="8">KOME-1</strain>
    </source>
</reference>
<keyword evidence="4 7" id="KW-0812">Transmembrane</keyword>
<dbReference type="AlphaFoldDB" id="A0A0K8MXQ5"/>
<dbReference type="PANTHER" id="PTHR42810:SF2">
    <property type="entry name" value="PURINE PERMEASE C1399.01C-RELATED"/>
    <property type="match status" value="1"/>
</dbReference>
<name>A0A0K8MXQ5_9CHLR</name>
<feature type="transmembrane region" description="Helical" evidence="7">
    <location>
        <begin position="202"/>
        <end position="223"/>
    </location>
</feature>
<dbReference type="Proteomes" id="UP000055060">
    <property type="component" value="Unassembled WGS sequence"/>
</dbReference>
<feature type="transmembrane region" description="Helical" evidence="7">
    <location>
        <begin position="25"/>
        <end position="46"/>
    </location>
</feature>
<dbReference type="EMBL" id="DF967973">
    <property type="protein sequence ID" value="GAP15985.1"/>
    <property type="molecule type" value="Genomic_DNA"/>
</dbReference>
<feature type="transmembrane region" description="Helical" evidence="7">
    <location>
        <begin position="243"/>
        <end position="260"/>
    </location>
</feature>
<evidence type="ECO:0000256" key="1">
    <source>
        <dbReference type="ARBA" id="ARBA00004141"/>
    </source>
</evidence>
<evidence type="ECO:0000256" key="2">
    <source>
        <dbReference type="ARBA" id="ARBA00008821"/>
    </source>
</evidence>
<protein>
    <submittedName>
        <fullName evidence="8">Xanthine/uracil permease</fullName>
    </submittedName>
</protein>
<feature type="transmembrane region" description="Helical" evidence="7">
    <location>
        <begin position="394"/>
        <end position="416"/>
    </location>
</feature>
<feature type="transmembrane region" description="Helical" evidence="7">
    <location>
        <begin position="52"/>
        <end position="70"/>
    </location>
</feature>
<dbReference type="OrthoDB" id="9779092at2"/>
<keyword evidence="3" id="KW-0813">Transport</keyword>
<keyword evidence="6 7" id="KW-0472">Membrane</keyword>
<evidence type="ECO:0000313" key="9">
    <source>
        <dbReference type="Proteomes" id="UP000055060"/>
    </source>
</evidence>
<feature type="transmembrane region" description="Helical" evidence="7">
    <location>
        <begin position="77"/>
        <end position="95"/>
    </location>
</feature>
<sequence length="463" mass="48229">MATVSDEKPIKVVGYMPADTPPLGAMLSLGFQQVLTMFPATILVALLTKFDVGVTLLASGVGTIIALLVARRKIPMYYGSSFSYIAVVITVMSLYANDCFSNPATTYCPAGVRIVQVGILGTAIVEILIGLLIMRVGKAALDKVLPPIITGCLAIVIGIALAGTALNNAGTHWPVAFITLLVTVGFSVYLNGKGLLGMLPILFGAIVGYGAAAAFGIIDYSAIATAHWVQAPRITLPAFEDPRAWGAVISIALIAIATVPESTAHLYQMSLYIDALANELKRPALKIKELIGLNLVADGADDLVVGMLGGCAGTNYGENNSLMAITRNYSVPVLMTAGVMAILLGFIGKLAALVQTIPTAVVGGLSIYLFGVIGMQGVALIQSEKVNLFEPRQLAVGAIILVSGIGGSIALPNGLFPFVIPGIFPNGIPAIVFSAILGILINLVFVLLPPSLFGVKERENLNV</sequence>
<dbReference type="InterPro" id="IPR006043">
    <property type="entry name" value="NCS2"/>
</dbReference>
<feature type="transmembrane region" description="Helical" evidence="7">
    <location>
        <begin position="145"/>
        <end position="166"/>
    </location>
</feature>
<dbReference type="STRING" id="360412.LARV_03780"/>
<evidence type="ECO:0000256" key="6">
    <source>
        <dbReference type="ARBA" id="ARBA00023136"/>
    </source>
</evidence>
<dbReference type="GO" id="GO:0042907">
    <property type="term" value="F:xanthine transmembrane transporter activity"/>
    <property type="evidence" value="ECO:0007669"/>
    <property type="project" value="TreeGrafter"/>
</dbReference>
<keyword evidence="9" id="KW-1185">Reference proteome</keyword>
<evidence type="ECO:0000313" key="8">
    <source>
        <dbReference type="EMBL" id="GAP15985.1"/>
    </source>
</evidence>
<feature type="transmembrane region" description="Helical" evidence="7">
    <location>
        <begin position="360"/>
        <end position="382"/>
    </location>
</feature>
<gene>
    <name evidence="8" type="ORF">LARV_03780</name>
</gene>
<evidence type="ECO:0000256" key="5">
    <source>
        <dbReference type="ARBA" id="ARBA00022989"/>
    </source>
</evidence>
<feature type="transmembrane region" description="Helical" evidence="7">
    <location>
        <begin position="331"/>
        <end position="354"/>
    </location>
</feature>
<comment type="similarity">
    <text evidence="2">Belongs to the nucleobase:cation symporter-2 (NCS2) (TC 2.A.40) family.</text>
</comment>
<dbReference type="PANTHER" id="PTHR42810">
    <property type="entry name" value="PURINE PERMEASE C1399.01C-RELATED"/>
    <property type="match status" value="1"/>
</dbReference>
<organism evidence="8">
    <name type="scientific">Longilinea arvoryzae</name>
    <dbReference type="NCBI Taxonomy" id="360412"/>
    <lineage>
        <taxon>Bacteria</taxon>
        <taxon>Bacillati</taxon>
        <taxon>Chloroflexota</taxon>
        <taxon>Anaerolineae</taxon>
        <taxon>Anaerolineales</taxon>
        <taxon>Anaerolineaceae</taxon>
        <taxon>Longilinea</taxon>
    </lineage>
</organism>
<comment type="subcellular location">
    <subcellularLocation>
        <location evidence="1">Membrane</location>
        <topology evidence="1">Multi-pass membrane protein</topology>
    </subcellularLocation>
</comment>